<dbReference type="Gene3D" id="3.30.70.20">
    <property type="match status" value="1"/>
</dbReference>
<evidence type="ECO:0000256" key="4">
    <source>
        <dbReference type="ARBA" id="ARBA00022485"/>
    </source>
</evidence>
<evidence type="ECO:0000259" key="12">
    <source>
        <dbReference type="PROSITE" id="PS51379"/>
    </source>
</evidence>
<evidence type="ECO:0000256" key="1">
    <source>
        <dbReference type="ARBA" id="ARBA00001927"/>
    </source>
</evidence>
<keyword evidence="7 11" id="KW-0249">Electron transport</keyword>
<dbReference type="KEGG" id="gax:Pan161_25400"/>
<dbReference type="InterPro" id="IPR050294">
    <property type="entry name" value="RnfB_subfamily"/>
</dbReference>
<dbReference type="GO" id="GO:0051539">
    <property type="term" value="F:4 iron, 4 sulfur cluster binding"/>
    <property type="evidence" value="ECO:0007669"/>
    <property type="project" value="UniProtKB-KW"/>
</dbReference>
<evidence type="ECO:0000256" key="8">
    <source>
        <dbReference type="ARBA" id="ARBA00023004"/>
    </source>
</evidence>
<dbReference type="PROSITE" id="PS00198">
    <property type="entry name" value="4FE4S_FER_1"/>
    <property type="match status" value="1"/>
</dbReference>
<evidence type="ECO:0000256" key="7">
    <source>
        <dbReference type="ARBA" id="ARBA00022982"/>
    </source>
</evidence>
<dbReference type="InterPro" id="IPR017896">
    <property type="entry name" value="4Fe4S_Fe-S-bd"/>
</dbReference>
<dbReference type="InterPro" id="IPR022569">
    <property type="entry name" value="Fd_C"/>
</dbReference>
<evidence type="ECO:0000256" key="3">
    <source>
        <dbReference type="ARBA" id="ARBA00022448"/>
    </source>
</evidence>
<protein>
    <recommendedName>
        <fullName evidence="11">Ferredoxin</fullName>
    </recommendedName>
</protein>
<keyword evidence="10 11" id="KW-0003">3Fe-4S</keyword>
<dbReference type="AlphaFoldDB" id="A0A517VCZ8"/>
<dbReference type="RefSeq" id="WP_145227167.1">
    <property type="nucleotide sequence ID" value="NZ_CP036343.1"/>
</dbReference>
<keyword evidence="4 11" id="KW-0004">4Fe-4S</keyword>
<comment type="cofactor">
    <cofactor evidence="1 11">
        <name>[3Fe-4S] cluster</name>
        <dbReference type="ChEBI" id="CHEBI:21137"/>
    </cofactor>
</comment>
<dbReference type="GO" id="GO:0009055">
    <property type="term" value="F:electron transfer activity"/>
    <property type="evidence" value="ECO:0007669"/>
    <property type="project" value="InterPro"/>
</dbReference>
<evidence type="ECO:0000256" key="10">
    <source>
        <dbReference type="ARBA" id="ARBA00023291"/>
    </source>
</evidence>
<dbReference type="GO" id="GO:0046872">
    <property type="term" value="F:metal ion binding"/>
    <property type="evidence" value="ECO:0007669"/>
    <property type="project" value="UniProtKB-KW"/>
</dbReference>
<dbReference type="PANTHER" id="PTHR42859">
    <property type="entry name" value="OXIDOREDUCTASE"/>
    <property type="match status" value="1"/>
</dbReference>
<dbReference type="InterPro" id="IPR000813">
    <property type="entry name" value="7Fe_ferredoxin"/>
</dbReference>
<evidence type="ECO:0000313" key="14">
    <source>
        <dbReference type="Proteomes" id="UP000316855"/>
    </source>
</evidence>
<dbReference type="PROSITE" id="PS51379">
    <property type="entry name" value="4FE4S_FER_2"/>
    <property type="match status" value="1"/>
</dbReference>
<feature type="domain" description="4Fe-4S ferredoxin-type" evidence="12">
    <location>
        <begin position="31"/>
        <end position="60"/>
    </location>
</feature>
<keyword evidence="6 11" id="KW-0677">Repeat</keyword>
<comment type="cofactor">
    <cofactor evidence="2 11">
        <name>[4Fe-4S] cluster</name>
        <dbReference type="ChEBI" id="CHEBI:49883"/>
    </cofactor>
</comment>
<dbReference type="InterPro" id="IPR017900">
    <property type="entry name" value="4Fe4S_Fe_S_CS"/>
</dbReference>
<keyword evidence="8 11" id="KW-0408">Iron</keyword>
<reference evidence="13 14" key="1">
    <citation type="submission" date="2019-02" db="EMBL/GenBank/DDBJ databases">
        <title>Deep-cultivation of Planctomycetes and their phenomic and genomic characterization uncovers novel biology.</title>
        <authorList>
            <person name="Wiegand S."/>
            <person name="Jogler M."/>
            <person name="Boedeker C."/>
            <person name="Pinto D."/>
            <person name="Vollmers J."/>
            <person name="Rivas-Marin E."/>
            <person name="Kohn T."/>
            <person name="Peeters S.H."/>
            <person name="Heuer A."/>
            <person name="Rast P."/>
            <person name="Oberbeckmann S."/>
            <person name="Bunk B."/>
            <person name="Jeske O."/>
            <person name="Meyerdierks A."/>
            <person name="Storesund J.E."/>
            <person name="Kallscheuer N."/>
            <person name="Luecker S."/>
            <person name="Lage O.M."/>
            <person name="Pohl T."/>
            <person name="Merkel B.J."/>
            <person name="Hornburger P."/>
            <person name="Mueller R.-W."/>
            <person name="Bruemmer F."/>
            <person name="Labrenz M."/>
            <person name="Spormann A.M."/>
            <person name="Op den Camp H."/>
            <person name="Overmann J."/>
            <person name="Amann R."/>
            <person name="Jetten M.S.M."/>
            <person name="Mascher T."/>
            <person name="Medema M.H."/>
            <person name="Devos D.P."/>
            <person name="Kaster A.-K."/>
            <person name="Ovreas L."/>
            <person name="Rohde M."/>
            <person name="Galperin M.Y."/>
            <person name="Jogler C."/>
        </authorList>
    </citation>
    <scope>NUCLEOTIDE SEQUENCE [LARGE SCALE GENOMIC DNA]</scope>
    <source>
        <strain evidence="13 14">Pan161</strain>
    </source>
</reference>
<sequence>MAYVVTAACSGCKYTDCVVVCPCECFREGDQMLYIDPEECIDCDACRTECPVDAIYYEDDVPDQLREYIQLNAEMAAKTPPITERKAPLK</sequence>
<keyword evidence="9 11" id="KW-0411">Iron-sulfur</keyword>
<accession>A0A517VCZ8</accession>
<evidence type="ECO:0000313" key="13">
    <source>
        <dbReference type="EMBL" id="QDT90886.1"/>
    </source>
</evidence>
<dbReference type="PRINTS" id="PR00354">
    <property type="entry name" value="7FE8SFRDOXIN"/>
</dbReference>
<dbReference type="EMBL" id="CP036343">
    <property type="protein sequence ID" value="QDT90886.1"/>
    <property type="molecule type" value="Genomic_DNA"/>
</dbReference>
<evidence type="ECO:0000256" key="5">
    <source>
        <dbReference type="ARBA" id="ARBA00022723"/>
    </source>
</evidence>
<dbReference type="Proteomes" id="UP000316855">
    <property type="component" value="Chromosome"/>
</dbReference>
<dbReference type="PANTHER" id="PTHR42859:SF2">
    <property type="entry name" value="FERREDOXIN"/>
    <property type="match status" value="1"/>
</dbReference>
<dbReference type="Pfam" id="PF11953">
    <property type="entry name" value="DUF3470"/>
    <property type="match status" value="1"/>
</dbReference>
<keyword evidence="14" id="KW-1185">Reference proteome</keyword>
<evidence type="ECO:0000256" key="6">
    <source>
        <dbReference type="ARBA" id="ARBA00022737"/>
    </source>
</evidence>
<name>A0A517VCZ8_9PLAN</name>
<evidence type="ECO:0000256" key="9">
    <source>
        <dbReference type="ARBA" id="ARBA00023014"/>
    </source>
</evidence>
<organism evidence="13 14">
    <name type="scientific">Gimesia algae</name>
    <dbReference type="NCBI Taxonomy" id="2527971"/>
    <lineage>
        <taxon>Bacteria</taxon>
        <taxon>Pseudomonadati</taxon>
        <taxon>Planctomycetota</taxon>
        <taxon>Planctomycetia</taxon>
        <taxon>Planctomycetales</taxon>
        <taxon>Planctomycetaceae</taxon>
        <taxon>Gimesia</taxon>
    </lineage>
</organism>
<dbReference type="SUPFAM" id="SSF54862">
    <property type="entry name" value="4Fe-4S ferredoxins"/>
    <property type="match status" value="1"/>
</dbReference>
<dbReference type="Pfam" id="PF00037">
    <property type="entry name" value="Fer4"/>
    <property type="match status" value="1"/>
</dbReference>
<dbReference type="GO" id="GO:0051538">
    <property type="term" value="F:3 iron, 4 sulfur cluster binding"/>
    <property type="evidence" value="ECO:0007669"/>
    <property type="project" value="UniProtKB-KW"/>
</dbReference>
<proteinExistence type="predicted"/>
<evidence type="ECO:0000256" key="11">
    <source>
        <dbReference type="RuleBase" id="RU364098"/>
    </source>
</evidence>
<keyword evidence="3 11" id="KW-0813">Transport</keyword>
<dbReference type="OrthoDB" id="9798098at2"/>
<gene>
    <name evidence="13" type="primary">fdxA_1</name>
    <name evidence="13" type="ORF">Pan161_25400</name>
</gene>
<evidence type="ECO:0000256" key="2">
    <source>
        <dbReference type="ARBA" id="ARBA00001966"/>
    </source>
</evidence>
<comment type="function">
    <text evidence="11">Ferredoxins are iron-sulfur proteins that transfer electrons in a wide variety of metabolic reactions.</text>
</comment>
<keyword evidence="5 11" id="KW-0479">Metal-binding</keyword>